<reference evidence="2 3" key="1">
    <citation type="submission" date="2023-07" db="EMBL/GenBank/DDBJ databases">
        <title>Sequencing the genomes of 1000 actinobacteria strains.</title>
        <authorList>
            <person name="Klenk H.-P."/>
        </authorList>
    </citation>
    <scope>NUCLEOTIDE SEQUENCE [LARGE SCALE GENOMIC DNA]</scope>
    <source>
        <strain evidence="2 3">DSM 45554</strain>
    </source>
</reference>
<feature type="chain" id="PRO_5047375663" evidence="1">
    <location>
        <begin position="27"/>
        <end position="87"/>
    </location>
</feature>
<protein>
    <submittedName>
        <fullName evidence="2">Outer membrane lipoprotein SlyB</fullName>
    </submittedName>
</protein>
<proteinExistence type="predicted"/>
<dbReference type="EMBL" id="JAVDYE010000001">
    <property type="protein sequence ID" value="MDR7381203.1"/>
    <property type="molecule type" value="Genomic_DNA"/>
</dbReference>
<dbReference type="RefSeq" id="WP_274997539.1">
    <property type="nucleotide sequence ID" value="NZ_JAJQQP010000016.1"/>
</dbReference>
<name>A0ABU2CIP1_9MICO</name>
<comment type="caution">
    <text evidence="2">The sequence shown here is derived from an EMBL/GenBank/DDBJ whole genome shotgun (WGS) entry which is preliminary data.</text>
</comment>
<evidence type="ECO:0000256" key="1">
    <source>
        <dbReference type="SAM" id="SignalP"/>
    </source>
</evidence>
<dbReference type="Proteomes" id="UP001183585">
    <property type="component" value="Unassembled WGS sequence"/>
</dbReference>
<keyword evidence="3" id="KW-1185">Reference proteome</keyword>
<keyword evidence="2" id="KW-0449">Lipoprotein</keyword>
<feature type="signal peptide" evidence="1">
    <location>
        <begin position="1"/>
        <end position="26"/>
    </location>
</feature>
<evidence type="ECO:0000313" key="2">
    <source>
        <dbReference type="EMBL" id="MDR7381203.1"/>
    </source>
</evidence>
<evidence type="ECO:0000313" key="3">
    <source>
        <dbReference type="Proteomes" id="UP001183585"/>
    </source>
</evidence>
<keyword evidence="1" id="KW-0732">Signal</keyword>
<gene>
    <name evidence="2" type="ORF">J2S48_000718</name>
</gene>
<organism evidence="2 3">
    <name type="scientific">Promicromonospora iranensis</name>
    <dbReference type="NCBI Taxonomy" id="1105144"/>
    <lineage>
        <taxon>Bacteria</taxon>
        <taxon>Bacillati</taxon>
        <taxon>Actinomycetota</taxon>
        <taxon>Actinomycetes</taxon>
        <taxon>Micrococcales</taxon>
        <taxon>Promicromonosporaceae</taxon>
        <taxon>Promicromonospora</taxon>
    </lineage>
</organism>
<accession>A0ABU2CIP1</accession>
<sequence length="87" mass="8261">MNRRHTGRLTAVAVLLSAPILGIAAAAPAAAAAAAADEGLPSVNLSFGNIVEASVDIGVPNVPVVGDILGGGLLGGLLGLGGDGQLP</sequence>